<sequence>MRVQIDWPGCISSSVWQRPGETKRRALVGDQYGPSPPPTRIEEKEWEALRAQLTSRPRDLDLLSRSYGRDADARPPCYLLQPPAPGEAHGPEEADLGSVLHAAAQDAHRLGLLSQEQCGRYRSVLERELELGVLGPAAEGTTVFLREIPELDRHLLDECSLRLVDRRPDGCLDEEAQARLRVLKARLAAAHPEVLKAHPVAWSRDLVNPANKAHSRYLLGLAGQLVARLNHQVLERLRAGEAASPWEPTWLLEDIRHHLNLAAEHARGFCGRRELLADLGRRLRETDGVPHLPLVLRGPPGVGVTALLCVLAGAGSRLLGRPAVVVLRLLGASGPSRDGRVVLAGLCRQLCLAFGLPPPPPAILQARARLVPFLRELLLSISARRFESLLLLLDVPGLPQAPHWLPALCPPRVHVLLAAGPGALNGDHQEPWEVGPLPAAKACEMLQGLLGAAGRTLDPGQEAALGAGLPHGGHPGRLRLGLQEAGDCASFCAATPLPAEPLEAAHQLCAHLERRHGPVLTAAVLGSLAAARFGLSEAELKDVLSVDDEVLGAVYREWTPPSREVLRFPPLLWVRLRRDLGTSLARRPWGGCTLLALGSSLLERVARERYLAGPDKAKRHGILADFFSGAWSQGTKKLITLPLMGKPLNLDRKVAPQPLWFSEEVGNERKLEELPFHLLHAGRTQELMGEVLGSLDWLCCRGMSGGLDTLLDDLGLCAPHVDCPELELVREALELSRPALELRGLEKGVLCTELLARLHFFAASHPVLVGPLCQQAQSWFRLCPNPMLVPLAGFLQPPGGPLWATFTGCHKGISALAWSVEESLLVVGTLDGFIVVWDVAERQVTHVLAGHSGEVHHLQVFAQGTQALSASRDQTLRVWELRSGRERLSLWGGGAQDAAEPRLWSLQVDETRRAVCSASVSKVTAWSLDTGELLFRILSDPADPWLCAAHLVSPASLLTVSEQGVVGRWSPASGQLRGKRRLSCVRGEAPTCGVPVQTQGWLVAGFSQGSVALVSTEGDSLLEKLPEAVRFLVVSEDDSFLAAAFGRSVWVFLADAQGFRRFTDTELEHEAVVEAAVFGPENNLIVTASRDRLVQVWSLSEQGALLAVLEGLGSPGGLLARGGALVAAACRVSSSLRVWDLSRLAPPGLPAPFPDRSGLATPSHDGRFVYFPRPGDKTKVSVWDVAQGEEQAVLDAPSPVCCLEVAARAGLLFAGLASGALLVFTLVGGPGGEPEQDVLCLPPPAGPPGPLLGLALAPSEDTLALAYGAAVLLLEVAPGPPCPRLGVPLELRPTAPPVSLAPLAGPRLLYSPAAGGLFLLAEPGTPKPLADGGPLACLCVSHGEQMAAGGASDGGLRLWDLESGACTLSIHYQSSYCPGVQNLCFSLDDKLVFAGMRDRSVTVWSALDGSLLASQFLHAELTRIVPTPGGFLAPSRHGYLVRERYQCPSARASPQVPLRHFQKAVWMVKSLQRRGLAAAGDRGARDGEPGSSGQRDPKSNKRSQVCLLV</sequence>
<dbReference type="Proteomes" id="UP001652624">
    <property type="component" value="Chromosome 23"/>
</dbReference>
<keyword evidence="6" id="KW-1185">Reference proteome</keyword>
<evidence type="ECO:0000313" key="7">
    <source>
        <dbReference type="RefSeq" id="XP_060037396.1"/>
    </source>
</evidence>
<dbReference type="Pfam" id="PF00400">
    <property type="entry name" value="WD40"/>
    <property type="match status" value="4"/>
</dbReference>
<dbReference type="InterPro" id="IPR019775">
    <property type="entry name" value="WD40_repeat_CS"/>
</dbReference>
<accession>A0ABM3WLF2</accession>
<feature type="region of interest" description="Disordered" evidence="4">
    <location>
        <begin position="1478"/>
        <end position="1503"/>
    </location>
</feature>
<keyword evidence="2" id="KW-0677">Repeat</keyword>
<dbReference type="PROSITE" id="PS00678">
    <property type="entry name" value="WD_REPEATS_1"/>
    <property type="match status" value="1"/>
</dbReference>
<evidence type="ECO:0000256" key="2">
    <source>
        <dbReference type="ARBA" id="ARBA00022737"/>
    </source>
</evidence>
<dbReference type="InterPro" id="IPR057588">
    <property type="entry name" value="NWD1/2-like_WH"/>
</dbReference>
<dbReference type="PROSITE" id="PS50294">
    <property type="entry name" value="WD_REPEATS_REGION"/>
    <property type="match status" value="3"/>
</dbReference>
<proteinExistence type="predicted"/>
<evidence type="ECO:0000256" key="3">
    <source>
        <dbReference type="PROSITE-ProRule" id="PRU00221"/>
    </source>
</evidence>
<dbReference type="InterPro" id="IPR043365">
    <property type="entry name" value="NWD1"/>
</dbReference>
<evidence type="ECO:0000256" key="1">
    <source>
        <dbReference type="ARBA" id="ARBA00022574"/>
    </source>
</evidence>
<reference evidence="7" key="1">
    <citation type="submission" date="2025-08" db="UniProtKB">
        <authorList>
            <consortium name="RefSeq"/>
        </authorList>
    </citation>
    <scope>IDENTIFICATION</scope>
</reference>
<dbReference type="InterPro" id="IPR011044">
    <property type="entry name" value="Quino_amine_DH_bsu"/>
</dbReference>
<gene>
    <name evidence="7" type="primary">NWD1</name>
</gene>
<dbReference type="PANTHER" id="PTHR45013:SF1">
    <property type="entry name" value="NACHT DOMAIN- AND WD REPEAT-CONTAINING PROTEIN 1"/>
    <property type="match status" value="1"/>
</dbReference>
<dbReference type="InterPro" id="IPR015943">
    <property type="entry name" value="WD40/YVTN_repeat-like_dom_sf"/>
</dbReference>
<dbReference type="GeneID" id="103122632"/>
<dbReference type="InterPro" id="IPR001680">
    <property type="entry name" value="WD40_rpt"/>
</dbReference>
<protein>
    <submittedName>
        <fullName evidence="7">NACHT domain- and WD repeat-containing protein 1</fullName>
    </submittedName>
</protein>
<dbReference type="PANTHER" id="PTHR45013">
    <property type="entry name" value="NACHT DOMAIN- AND WD REPEAT-CONTAINING PROTEIN 1"/>
    <property type="match status" value="1"/>
</dbReference>
<dbReference type="InterPro" id="IPR036322">
    <property type="entry name" value="WD40_repeat_dom_sf"/>
</dbReference>
<dbReference type="Gene3D" id="2.130.10.10">
    <property type="entry name" value="YVTN repeat-like/Quinoprotein amine dehydrogenase"/>
    <property type="match status" value="3"/>
</dbReference>
<dbReference type="SUPFAM" id="SSF50969">
    <property type="entry name" value="YVTN repeat-like/Quinoprotein amine dehydrogenase"/>
    <property type="match status" value="1"/>
</dbReference>
<evidence type="ECO:0000313" key="6">
    <source>
        <dbReference type="Proteomes" id="UP001652624"/>
    </source>
</evidence>
<dbReference type="RefSeq" id="XP_060037396.1">
    <property type="nucleotide sequence ID" value="XM_060181413.1"/>
</dbReference>
<organism evidence="6 7">
    <name type="scientific">Erinaceus europaeus</name>
    <name type="common">Western European hedgehog</name>
    <dbReference type="NCBI Taxonomy" id="9365"/>
    <lineage>
        <taxon>Eukaryota</taxon>
        <taxon>Metazoa</taxon>
        <taxon>Chordata</taxon>
        <taxon>Craniata</taxon>
        <taxon>Vertebrata</taxon>
        <taxon>Euteleostomi</taxon>
        <taxon>Mammalia</taxon>
        <taxon>Eutheria</taxon>
        <taxon>Laurasiatheria</taxon>
        <taxon>Eulipotyphla</taxon>
        <taxon>Erinaceidae</taxon>
        <taxon>Erinaceinae</taxon>
        <taxon>Erinaceus</taxon>
    </lineage>
</organism>
<dbReference type="SUPFAM" id="SSF50978">
    <property type="entry name" value="WD40 repeat-like"/>
    <property type="match status" value="1"/>
</dbReference>
<keyword evidence="1 3" id="KW-0853">WD repeat</keyword>
<name>A0ABM3WLF2_ERIEU</name>
<evidence type="ECO:0000259" key="5">
    <source>
        <dbReference type="Pfam" id="PF25469"/>
    </source>
</evidence>
<feature type="domain" description="NWD1/2-like winged helix-turn-helix" evidence="5">
    <location>
        <begin position="510"/>
        <end position="614"/>
    </location>
</feature>
<feature type="region of interest" description="Disordered" evidence="4">
    <location>
        <begin position="74"/>
        <end position="93"/>
    </location>
</feature>
<dbReference type="PROSITE" id="PS50082">
    <property type="entry name" value="WD_REPEATS_2"/>
    <property type="match status" value="3"/>
</dbReference>
<feature type="repeat" description="WD" evidence="3">
    <location>
        <begin position="848"/>
        <end position="889"/>
    </location>
</feature>
<feature type="repeat" description="WD" evidence="3">
    <location>
        <begin position="806"/>
        <end position="847"/>
    </location>
</feature>
<dbReference type="Pfam" id="PF25469">
    <property type="entry name" value="WHD_NWD1"/>
    <property type="match status" value="1"/>
</dbReference>
<evidence type="ECO:0000256" key="4">
    <source>
        <dbReference type="SAM" id="MobiDB-lite"/>
    </source>
</evidence>
<feature type="repeat" description="WD" evidence="3">
    <location>
        <begin position="1066"/>
        <end position="1107"/>
    </location>
</feature>
<dbReference type="SMART" id="SM00320">
    <property type="entry name" value="WD40"/>
    <property type="match status" value="6"/>
</dbReference>